<evidence type="ECO:0000256" key="1">
    <source>
        <dbReference type="ARBA" id="ARBA00005384"/>
    </source>
</evidence>
<evidence type="ECO:0000256" key="2">
    <source>
        <dbReference type="ARBA" id="ARBA00022898"/>
    </source>
</evidence>
<dbReference type="InterPro" id="IPR015421">
    <property type="entry name" value="PyrdxlP-dep_Trfase_major"/>
</dbReference>
<evidence type="ECO:0000313" key="8">
    <source>
        <dbReference type="Proteomes" id="UP000291259"/>
    </source>
</evidence>
<feature type="domain" description="HTH gntR-type" evidence="6">
    <location>
        <begin position="31"/>
        <end position="99"/>
    </location>
</feature>
<evidence type="ECO:0000256" key="4">
    <source>
        <dbReference type="ARBA" id="ARBA00023125"/>
    </source>
</evidence>
<sequence>MRLLDLGQKVAWSRPPLEQRRKRDVTLQISGRAATDIAASIRELVERGTLRPGDALPPVRALADRLGVNRNTAVAAYRQLTQAGVVVTRGRGGTHVADRAPVAQEGFAADSVLRDVATGNPDPELIPDPSAALTRMAGRPVLYGEPVIDPGLESWADEWLRGDLAPADLRLTITSGAADAVERLLAQALVRDDAVALEDPCFLTSIHTVNVGGYRAVPVPVDDEGMTVEGLRSALEQGVRAVVSTPRAQNPTGASLSDERAAALRGVLAEHPYVLVIEDDHFSMLSREPFHSLIGPDHKRWALVRSVSKFLGPDMCLAVTASDPDTADRLAMRLTPGTTWVSHLLQRLVLALVTDPGVLAGIAAAKAHYGERNDAFAARLSALGVPTSAGDGLNLWVPLPVPARDVSEQLMRRGWLARPGDAFAIADSPAASRLRLTVHDLSEPDADRLAADIAAAVRAAGGRLVQPEVG</sequence>
<dbReference type="InterPro" id="IPR000524">
    <property type="entry name" value="Tscrpt_reg_HTH_GntR"/>
</dbReference>
<evidence type="ECO:0000256" key="5">
    <source>
        <dbReference type="ARBA" id="ARBA00023163"/>
    </source>
</evidence>
<protein>
    <submittedName>
        <fullName evidence="7">Aminotransferase class I/II-fold pyridoxal phosphate-dependent enzyme</fullName>
    </submittedName>
</protein>
<keyword evidence="4" id="KW-0238">DNA-binding</keyword>
<dbReference type="Pfam" id="PF00392">
    <property type="entry name" value="GntR"/>
    <property type="match status" value="1"/>
</dbReference>
<dbReference type="PANTHER" id="PTHR46577:SF1">
    <property type="entry name" value="HTH-TYPE TRANSCRIPTIONAL REGULATORY PROTEIN GABR"/>
    <property type="match status" value="1"/>
</dbReference>
<dbReference type="GO" id="GO:0003700">
    <property type="term" value="F:DNA-binding transcription factor activity"/>
    <property type="evidence" value="ECO:0007669"/>
    <property type="project" value="InterPro"/>
</dbReference>
<proteinExistence type="inferred from homology"/>
<keyword evidence="5" id="KW-0804">Transcription</keyword>
<evidence type="ECO:0000259" key="6">
    <source>
        <dbReference type="PROSITE" id="PS50949"/>
    </source>
</evidence>
<gene>
    <name evidence="7" type="ORF">ET445_11620</name>
</gene>
<reference evidence="7 8" key="1">
    <citation type="submission" date="2019-01" db="EMBL/GenBank/DDBJ databases">
        <title>Genome sequencing of strain FW100M-8.</title>
        <authorList>
            <person name="Heo J."/>
            <person name="Kim S.-J."/>
            <person name="Kim J.-S."/>
            <person name="Hong S.-B."/>
            <person name="Kwon S.-W."/>
        </authorList>
    </citation>
    <scope>NUCLEOTIDE SEQUENCE [LARGE SCALE GENOMIC DNA]</scope>
    <source>
        <strain evidence="7 8">FW100M-8</strain>
    </source>
</reference>
<name>A0A4P6FLN7_9MICO</name>
<keyword evidence="2" id="KW-0663">Pyridoxal phosphate</keyword>
<evidence type="ECO:0000313" key="7">
    <source>
        <dbReference type="EMBL" id="QAY74987.1"/>
    </source>
</evidence>
<dbReference type="GO" id="GO:0008483">
    <property type="term" value="F:transaminase activity"/>
    <property type="evidence" value="ECO:0007669"/>
    <property type="project" value="UniProtKB-KW"/>
</dbReference>
<keyword evidence="8" id="KW-1185">Reference proteome</keyword>
<accession>A0A4P6FLN7</accession>
<keyword evidence="7" id="KW-0032">Aminotransferase</keyword>
<dbReference type="CDD" id="cd07377">
    <property type="entry name" value="WHTH_GntR"/>
    <property type="match status" value="1"/>
</dbReference>
<comment type="similarity">
    <text evidence="1">In the C-terminal section; belongs to the class-I pyridoxal-phosphate-dependent aminotransferase family.</text>
</comment>
<dbReference type="SMART" id="SM00345">
    <property type="entry name" value="HTH_GNTR"/>
    <property type="match status" value="1"/>
</dbReference>
<dbReference type="EMBL" id="CP035491">
    <property type="protein sequence ID" value="QAY74987.1"/>
    <property type="molecule type" value="Genomic_DNA"/>
</dbReference>
<dbReference type="InterPro" id="IPR015424">
    <property type="entry name" value="PyrdxlP-dep_Trfase"/>
</dbReference>
<dbReference type="OrthoDB" id="4336542at2"/>
<dbReference type="Gene3D" id="1.10.10.10">
    <property type="entry name" value="Winged helix-like DNA-binding domain superfamily/Winged helix DNA-binding domain"/>
    <property type="match status" value="1"/>
</dbReference>
<dbReference type="InterPro" id="IPR036388">
    <property type="entry name" value="WH-like_DNA-bd_sf"/>
</dbReference>
<dbReference type="GO" id="GO:0003677">
    <property type="term" value="F:DNA binding"/>
    <property type="evidence" value="ECO:0007669"/>
    <property type="project" value="UniProtKB-KW"/>
</dbReference>
<dbReference type="InterPro" id="IPR004839">
    <property type="entry name" value="Aminotransferase_I/II_large"/>
</dbReference>
<evidence type="ECO:0000256" key="3">
    <source>
        <dbReference type="ARBA" id="ARBA00023015"/>
    </source>
</evidence>
<dbReference type="AlphaFoldDB" id="A0A4P6FLN7"/>
<keyword evidence="3" id="KW-0805">Transcription regulation</keyword>
<dbReference type="PROSITE" id="PS50949">
    <property type="entry name" value="HTH_GNTR"/>
    <property type="match status" value="1"/>
</dbReference>
<dbReference type="Gene3D" id="3.40.640.10">
    <property type="entry name" value="Type I PLP-dependent aspartate aminotransferase-like (Major domain)"/>
    <property type="match status" value="1"/>
</dbReference>
<dbReference type="CDD" id="cd00609">
    <property type="entry name" value="AAT_like"/>
    <property type="match status" value="1"/>
</dbReference>
<keyword evidence="7" id="KW-0808">Transferase</keyword>
<dbReference type="InterPro" id="IPR036390">
    <property type="entry name" value="WH_DNA-bd_sf"/>
</dbReference>
<dbReference type="Proteomes" id="UP000291259">
    <property type="component" value="Chromosome"/>
</dbReference>
<organism evidence="7 8">
    <name type="scientific">Agromyces protaetiae</name>
    <dbReference type="NCBI Taxonomy" id="2509455"/>
    <lineage>
        <taxon>Bacteria</taxon>
        <taxon>Bacillati</taxon>
        <taxon>Actinomycetota</taxon>
        <taxon>Actinomycetes</taxon>
        <taxon>Micrococcales</taxon>
        <taxon>Microbacteriaceae</taxon>
        <taxon>Agromyces</taxon>
    </lineage>
</organism>
<dbReference type="InterPro" id="IPR051446">
    <property type="entry name" value="HTH_trans_reg/aminotransferase"/>
</dbReference>
<dbReference type="KEGG" id="agf:ET445_11620"/>
<dbReference type="Pfam" id="PF00155">
    <property type="entry name" value="Aminotran_1_2"/>
    <property type="match status" value="1"/>
</dbReference>
<dbReference type="GO" id="GO:0030170">
    <property type="term" value="F:pyridoxal phosphate binding"/>
    <property type="evidence" value="ECO:0007669"/>
    <property type="project" value="InterPro"/>
</dbReference>
<dbReference type="SUPFAM" id="SSF53383">
    <property type="entry name" value="PLP-dependent transferases"/>
    <property type="match status" value="1"/>
</dbReference>
<dbReference type="PANTHER" id="PTHR46577">
    <property type="entry name" value="HTH-TYPE TRANSCRIPTIONAL REGULATORY PROTEIN GABR"/>
    <property type="match status" value="1"/>
</dbReference>
<dbReference type="SUPFAM" id="SSF46785">
    <property type="entry name" value="Winged helix' DNA-binding domain"/>
    <property type="match status" value="1"/>
</dbReference>